<dbReference type="EMBL" id="SBLB01000016">
    <property type="protein sequence ID" value="RYC66341.1"/>
    <property type="molecule type" value="Genomic_DNA"/>
</dbReference>
<evidence type="ECO:0008006" key="3">
    <source>
        <dbReference type="Google" id="ProtNLM"/>
    </source>
</evidence>
<evidence type="ECO:0000313" key="1">
    <source>
        <dbReference type="EMBL" id="RYC66341.1"/>
    </source>
</evidence>
<dbReference type="Proteomes" id="UP000290407">
    <property type="component" value="Unassembled WGS sequence"/>
</dbReference>
<accession>A0A4Q2UG40</accession>
<sequence>MLKAENRVHHVREKTNRNDHPRITLYNARKWLRPNSPYCGTSVAWAIKQAGWLLDVDYPPIARNWVLKKKHIVWSREAGPIGGQPRRNDVVVFRSYVNGTTYWHVGLLEDWQEGSIYCKTVEGNTSDRGVLGIKKPTGKEGVYDEKIRNKKDVYCVVRPYAG</sequence>
<name>A0A4Q2UG40_9BACT</name>
<dbReference type="AlphaFoldDB" id="A0A4Q2UG40"/>
<organism evidence="1 2">
    <name type="scientific">Spirosoma sordidisoli</name>
    <dbReference type="NCBI Taxonomy" id="2502893"/>
    <lineage>
        <taxon>Bacteria</taxon>
        <taxon>Pseudomonadati</taxon>
        <taxon>Bacteroidota</taxon>
        <taxon>Cytophagia</taxon>
        <taxon>Cytophagales</taxon>
        <taxon>Cytophagaceae</taxon>
        <taxon>Spirosoma</taxon>
    </lineage>
</organism>
<reference evidence="1 2" key="1">
    <citation type="submission" date="2019-01" db="EMBL/GenBank/DDBJ databases">
        <title>Spirosoma flava sp. nov., a propanil-degrading bacterium isolated from herbicide-contaminated soil.</title>
        <authorList>
            <person name="Zhang L."/>
            <person name="Jiang J.-D."/>
        </authorList>
    </citation>
    <scope>NUCLEOTIDE SEQUENCE [LARGE SCALE GENOMIC DNA]</scope>
    <source>
        <strain evidence="1 2">TY50</strain>
    </source>
</reference>
<comment type="caution">
    <text evidence="1">The sequence shown here is derived from an EMBL/GenBank/DDBJ whole genome shotgun (WGS) entry which is preliminary data.</text>
</comment>
<protein>
    <recommendedName>
        <fullName evidence="3">CHAP domain-containing protein</fullName>
    </recommendedName>
</protein>
<keyword evidence="2" id="KW-1185">Reference proteome</keyword>
<dbReference type="RefSeq" id="WP_129606885.1">
    <property type="nucleotide sequence ID" value="NZ_SBLB01000016.1"/>
</dbReference>
<proteinExistence type="predicted"/>
<gene>
    <name evidence="1" type="ORF">EQG79_30165</name>
</gene>
<evidence type="ECO:0000313" key="2">
    <source>
        <dbReference type="Proteomes" id="UP000290407"/>
    </source>
</evidence>